<evidence type="ECO:0000256" key="2">
    <source>
        <dbReference type="ARBA" id="ARBA00004236"/>
    </source>
</evidence>
<dbReference type="GO" id="GO:0016780">
    <property type="term" value="F:phosphotransferase activity, for other substituted phosphate groups"/>
    <property type="evidence" value="ECO:0007669"/>
    <property type="project" value="TreeGrafter"/>
</dbReference>
<comment type="subcellular location">
    <subcellularLocation>
        <location evidence="2">Cell membrane</location>
    </subcellularLocation>
    <subcellularLocation>
        <location evidence="1">Membrane</location>
        <topology evidence="1">Multi-pass membrane protein</topology>
    </subcellularLocation>
</comment>
<dbReference type="NCBIfam" id="TIGR03025">
    <property type="entry name" value="EPS_sugtrans"/>
    <property type="match status" value="1"/>
</dbReference>
<dbReference type="RefSeq" id="WP_034612183.1">
    <property type="nucleotide sequence ID" value="NZ_JSUM01000002.1"/>
</dbReference>
<reference evidence="11 12" key="1">
    <citation type="submission" date="2014-11" db="EMBL/GenBank/DDBJ databases">
        <title>Draft genome sequence of Chelonobacter oris 1662T, associated with respiratory disease in Hermann's Tortoises.</title>
        <authorList>
            <person name="Kudirkiene E."/>
            <person name="Hansen M.J."/>
            <person name="Bojesen A.M."/>
        </authorList>
    </citation>
    <scope>NUCLEOTIDE SEQUENCE [LARGE SCALE GENOMIC DNA]</scope>
    <source>
        <strain evidence="11 12">1662</strain>
    </source>
</reference>
<feature type="transmembrane region" description="Helical" evidence="9">
    <location>
        <begin position="54"/>
        <end position="76"/>
    </location>
</feature>
<evidence type="ECO:0000256" key="6">
    <source>
        <dbReference type="ARBA" id="ARBA00022692"/>
    </source>
</evidence>
<dbReference type="Pfam" id="PF02397">
    <property type="entry name" value="Bac_transf"/>
    <property type="match status" value="1"/>
</dbReference>
<evidence type="ECO:0000256" key="4">
    <source>
        <dbReference type="ARBA" id="ARBA00022475"/>
    </source>
</evidence>
<dbReference type="PANTHER" id="PTHR30576">
    <property type="entry name" value="COLANIC BIOSYNTHESIS UDP-GLUCOSE LIPID CARRIER TRANSFERASE"/>
    <property type="match status" value="1"/>
</dbReference>
<dbReference type="OrthoDB" id="9808602at2"/>
<name>A0A0A3AW84_9PAST</name>
<accession>A0A0A3AW84</accession>
<evidence type="ECO:0000256" key="7">
    <source>
        <dbReference type="ARBA" id="ARBA00022989"/>
    </source>
</evidence>
<evidence type="ECO:0000256" key="1">
    <source>
        <dbReference type="ARBA" id="ARBA00004141"/>
    </source>
</evidence>
<comment type="similarity">
    <text evidence="3">Belongs to the bacterial sugar transferase family.</text>
</comment>
<feature type="domain" description="Bacterial sugar transferase" evidence="10">
    <location>
        <begin position="277"/>
        <end position="467"/>
    </location>
</feature>
<proteinExistence type="inferred from homology"/>
<evidence type="ECO:0000256" key="8">
    <source>
        <dbReference type="ARBA" id="ARBA00023136"/>
    </source>
</evidence>
<feature type="transmembrane region" description="Helical" evidence="9">
    <location>
        <begin position="280"/>
        <end position="301"/>
    </location>
</feature>
<keyword evidence="12" id="KW-1185">Reference proteome</keyword>
<dbReference type="InterPro" id="IPR003362">
    <property type="entry name" value="Bact_transf"/>
</dbReference>
<gene>
    <name evidence="11" type="ORF">OA57_00800</name>
</gene>
<dbReference type="NCBIfam" id="TIGR03022">
    <property type="entry name" value="WbaP_sugtrans"/>
    <property type="match status" value="1"/>
</dbReference>
<dbReference type="InterPro" id="IPR017472">
    <property type="entry name" value="Undecaprenyl-P_galact_Ptfrase"/>
</dbReference>
<dbReference type="InterPro" id="IPR017475">
    <property type="entry name" value="EPS_sugar_tfrase"/>
</dbReference>
<feature type="transmembrane region" description="Helical" evidence="9">
    <location>
        <begin position="114"/>
        <end position="133"/>
    </location>
</feature>
<evidence type="ECO:0000256" key="9">
    <source>
        <dbReference type="SAM" id="Phobius"/>
    </source>
</evidence>
<dbReference type="STRING" id="505317.OA57_00800"/>
<sequence length="473" mass="54873">MINNPKIAPKINKLVLISCDFFAYFFAISLAYYLSPLDDFSMEQLDFDGSFTRLGAFSLMAFITIGWIWIVHRHYAYRKPFWDELKDIYSTLFIVLLINLALLVFIETSPSLDTWLYIAAILFVCFPLFRFMCKKLLRCLGTWDMACVIIGNSENARGAYRAISSEKNLGYKVGAFVDPLGKIPVIAEKTGYITEDYLFSHLAEYQKVFIALEKSQSELMECWIRKFTKCGFRNVSIIPPLHGIPLYGAEISHFFSYESIILRIHNNLAKRSSRLIKRTFDIIVSAVLLLVSSPLFLYLFFKIRQEGGSATYSQTRIGRNGKAFHCYKFRTMVMNSGEILRNLLATDEKIREEWYRDYKLKNDPRITGIGHFLRRTSLDELPQLWNVFKGDMSLVGPRPVIRQELKFYGDDVAYYYMVRPGLSGLWQVSGRSDTDYRTRVYLDTWYVKNWSLWNDIAILAKTANVVIRGRGAY</sequence>
<keyword evidence="7 9" id="KW-1133">Transmembrane helix</keyword>
<dbReference type="GO" id="GO:0005886">
    <property type="term" value="C:plasma membrane"/>
    <property type="evidence" value="ECO:0007669"/>
    <property type="project" value="UniProtKB-SubCell"/>
</dbReference>
<keyword evidence="6 9" id="KW-0812">Transmembrane</keyword>
<feature type="transmembrane region" description="Helical" evidence="9">
    <location>
        <begin position="14"/>
        <end position="34"/>
    </location>
</feature>
<evidence type="ECO:0000256" key="5">
    <source>
        <dbReference type="ARBA" id="ARBA00022679"/>
    </source>
</evidence>
<keyword evidence="5 11" id="KW-0808">Transferase</keyword>
<comment type="caution">
    <text evidence="11">The sequence shown here is derived from an EMBL/GenBank/DDBJ whole genome shotgun (WGS) entry which is preliminary data.</text>
</comment>
<dbReference type="EMBL" id="JSUM01000002">
    <property type="protein sequence ID" value="KGQ71365.1"/>
    <property type="molecule type" value="Genomic_DNA"/>
</dbReference>
<evidence type="ECO:0000313" key="11">
    <source>
        <dbReference type="EMBL" id="KGQ71365.1"/>
    </source>
</evidence>
<evidence type="ECO:0000256" key="3">
    <source>
        <dbReference type="ARBA" id="ARBA00006464"/>
    </source>
</evidence>
<keyword evidence="8 9" id="KW-0472">Membrane</keyword>
<feature type="transmembrane region" description="Helical" evidence="9">
    <location>
        <begin position="88"/>
        <end position="108"/>
    </location>
</feature>
<organism evidence="11 12">
    <name type="scientific">Chelonobacter oris</name>
    <dbReference type="NCBI Taxonomy" id="505317"/>
    <lineage>
        <taxon>Bacteria</taxon>
        <taxon>Pseudomonadati</taxon>
        <taxon>Pseudomonadota</taxon>
        <taxon>Gammaproteobacteria</taxon>
        <taxon>Pasteurellales</taxon>
        <taxon>Pasteurellaceae</taxon>
        <taxon>Chelonobacter</taxon>
    </lineage>
</organism>
<dbReference type="PANTHER" id="PTHR30576:SF4">
    <property type="entry name" value="UNDECAPRENYL-PHOSPHATE GALACTOSE PHOSPHOTRANSFERASE"/>
    <property type="match status" value="1"/>
</dbReference>
<dbReference type="GO" id="GO:0000271">
    <property type="term" value="P:polysaccharide biosynthetic process"/>
    <property type="evidence" value="ECO:0007669"/>
    <property type="project" value="InterPro"/>
</dbReference>
<dbReference type="Proteomes" id="UP000030380">
    <property type="component" value="Unassembled WGS sequence"/>
</dbReference>
<evidence type="ECO:0000259" key="10">
    <source>
        <dbReference type="Pfam" id="PF02397"/>
    </source>
</evidence>
<protein>
    <submittedName>
        <fullName evidence="11">UDP-phosphate galactose phosphotransferase</fullName>
    </submittedName>
</protein>
<dbReference type="AlphaFoldDB" id="A0A0A3AW84"/>
<evidence type="ECO:0000313" key="12">
    <source>
        <dbReference type="Proteomes" id="UP000030380"/>
    </source>
</evidence>
<keyword evidence="4" id="KW-1003">Cell membrane</keyword>